<dbReference type="AlphaFoldDB" id="A0A1I7UW92"/>
<feature type="region of interest" description="Disordered" evidence="7">
    <location>
        <begin position="163"/>
        <end position="195"/>
    </location>
</feature>
<sequence>MFSRVGRLTTFGAQAVSNCPLRRDNIYQQPLKITAPINDQLVNFAHNFSDSVRQRTTSFGNDPFLGVPMDDDEVIKELELLDLDSWHNKPRQPCPAPSDELELDQFWDGKNITLEAWRPTDTWQTGGMGHQQQSSQQQTVGHSSTTEMMHDFSNFGDNMGCSSPLYQVPSKSSDDQTASHEFQFGMPPSNDHQERKLSKFELDIETESKAVDWEAWNHYLESDDDVAFKRPEAFFRECKEEPMFVTSSNSMTTSTSSPDSGIGLFEPLPPPQQFHNNFSLSSSSSSANLFKLATPAASQIQTYQPMNTSRIQHDHDEDLFSSGPLLCIPKQEEIYDDYIQKDDSDEDYIPVSESRRTSSRLQRKSPSATSSFLRRRDSERSWTPASDDFYPFEEKQKYKKRGVVLKPSVDEETDRRRALNRIAAVRYREKKRAEKMGRKREFQDVVDRNRTLLQKERQLKRDIASMKKELRKMGAIIQ</sequence>
<dbReference type="SMART" id="SM00338">
    <property type="entry name" value="BRLZ"/>
    <property type="match status" value="1"/>
</dbReference>
<comment type="similarity">
    <text evidence="2">Belongs to the bZIP family.</text>
</comment>
<keyword evidence="4" id="KW-0238">DNA-binding</keyword>
<keyword evidence="9" id="KW-1185">Reference proteome</keyword>
<dbReference type="CDD" id="cd14692">
    <property type="entry name" value="bZIP_ATF4"/>
    <property type="match status" value="1"/>
</dbReference>
<dbReference type="WBParaSite" id="Csp11.Scaffold630.g19974.t1">
    <property type="protein sequence ID" value="Csp11.Scaffold630.g19974.t1"/>
    <property type="gene ID" value="Csp11.Scaffold630.g19974"/>
</dbReference>
<dbReference type="GO" id="GO:0005634">
    <property type="term" value="C:nucleus"/>
    <property type="evidence" value="ECO:0007669"/>
    <property type="project" value="UniProtKB-SubCell"/>
</dbReference>
<dbReference type="PANTHER" id="PTHR13044">
    <property type="entry name" value="ACTIVATING TRANSCRIPTION FACTOR ATF 4/5"/>
    <property type="match status" value="1"/>
</dbReference>
<dbReference type="InterPro" id="IPR004827">
    <property type="entry name" value="bZIP"/>
</dbReference>
<evidence type="ECO:0000313" key="9">
    <source>
        <dbReference type="Proteomes" id="UP000095282"/>
    </source>
</evidence>
<dbReference type="Pfam" id="PF07716">
    <property type="entry name" value="bZIP_2"/>
    <property type="match status" value="1"/>
</dbReference>
<evidence type="ECO:0000256" key="1">
    <source>
        <dbReference type="ARBA" id="ARBA00004123"/>
    </source>
</evidence>
<evidence type="ECO:0000256" key="5">
    <source>
        <dbReference type="ARBA" id="ARBA00023163"/>
    </source>
</evidence>
<feature type="compositionally biased region" description="Low complexity" evidence="7">
    <location>
        <begin position="130"/>
        <end position="144"/>
    </location>
</feature>
<name>A0A1I7UW92_9PELO</name>
<evidence type="ECO:0000256" key="6">
    <source>
        <dbReference type="ARBA" id="ARBA00023242"/>
    </source>
</evidence>
<keyword evidence="6" id="KW-0539">Nucleus</keyword>
<keyword evidence="3" id="KW-0805">Transcription regulation</keyword>
<dbReference type="GO" id="GO:0001228">
    <property type="term" value="F:DNA-binding transcription activator activity, RNA polymerase II-specific"/>
    <property type="evidence" value="ECO:0007669"/>
    <property type="project" value="TreeGrafter"/>
</dbReference>
<feature type="domain" description="BZIP" evidence="8">
    <location>
        <begin position="410"/>
        <end position="473"/>
    </location>
</feature>
<evidence type="ECO:0000259" key="8">
    <source>
        <dbReference type="PROSITE" id="PS50217"/>
    </source>
</evidence>
<accession>A0A1I7UW92</accession>
<dbReference type="Proteomes" id="UP000095282">
    <property type="component" value="Unplaced"/>
</dbReference>
<evidence type="ECO:0000256" key="3">
    <source>
        <dbReference type="ARBA" id="ARBA00023015"/>
    </source>
</evidence>
<organism evidence="9 10">
    <name type="scientific">Caenorhabditis tropicalis</name>
    <dbReference type="NCBI Taxonomy" id="1561998"/>
    <lineage>
        <taxon>Eukaryota</taxon>
        <taxon>Metazoa</taxon>
        <taxon>Ecdysozoa</taxon>
        <taxon>Nematoda</taxon>
        <taxon>Chromadorea</taxon>
        <taxon>Rhabditida</taxon>
        <taxon>Rhabditina</taxon>
        <taxon>Rhabditomorpha</taxon>
        <taxon>Rhabditoidea</taxon>
        <taxon>Rhabditidae</taxon>
        <taxon>Peloderinae</taxon>
        <taxon>Caenorhabditis</taxon>
    </lineage>
</organism>
<keyword evidence="5" id="KW-0804">Transcription</keyword>
<evidence type="ECO:0000256" key="4">
    <source>
        <dbReference type="ARBA" id="ARBA00023125"/>
    </source>
</evidence>
<dbReference type="Gene3D" id="1.20.5.170">
    <property type="match status" value="1"/>
</dbReference>
<comment type="subcellular location">
    <subcellularLocation>
        <location evidence="1">Nucleus</location>
    </subcellularLocation>
</comment>
<feature type="region of interest" description="Disordered" evidence="7">
    <location>
        <begin position="339"/>
        <end position="377"/>
    </location>
</feature>
<dbReference type="PANTHER" id="PTHR13044:SF12">
    <property type="entry name" value="STRESS ACTIVATED TRANSCRIPTION FACTOR ATFS-1"/>
    <property type="match status" value="1"/>
</dbReference>
<evidence type="ECO:0000313" key="10">
    <source>
        <dbReference type="WBParaSite" id="Csp11.Scaffold630.g19974.t1"/>
    </source>
</evidence>
<dbReference type="eggNOG" id="ENOG502TGC0">
    <property type="taxonomic scope" value="Eukaryota"/>
</dbReference>
<dbReference type="GO" id="GO:0000977">
    <property type="term" value="F:RNA polymerase II transcription regulatory region sequence-specific DNA binding"/>
    <property type="evidence" value="ECO:0007669"/>
    <property type="project" value="TreeGrafter"/>
</dbReference>
<proteinExistence type="inferred from homology"/>
<protein>
    <submittedName>
        <fullName evidence="10">BZIP domain-containing protein</fullName>
    </submittedName>
</protein>
<dbReference type="STRING" id="1561998.A0A1I7UW92"/>
<evidence type="ECO:0000256" key="7">
    <source>
        <dbReference type="SAM" id="MobiDB-lite"/>
    </source>
</evidence>
<reference evidence="10" key="1">
    <citation type="submission" date="2016-11" db="UniProtKB">
        <authorList>
            <consortium name="WormBaseParasite"/>
        </authorList>
    </citation>
    <scope>IDENTIFICATION</scope>
</reference>
<evidence type="ECO:0000256" key="2">
    <source>
        <dbReference type="ARBA" id="ARBA00007163"/>
    </source>
</evidence>
<feature type="region of interest" description="Disordered" evidence="7">
    <location>
        <begin position="124"/>
        <end position="144"/>
    </location>
</feature>
<dbReference type="PROSITE" id="PS50217">
    <property type="entry name" value="BZIP"/>
    <property type="match status" value="1"/>
</dbReference>